<dbReference type="RefSeq" id="WP_236564207.1">
    <property type="nucleotide sequence ID" value="NZ_AQPF01000092.1"/>
</dbReference>
<dbReference type="Proteomes" id="UP000771797">
    <property type="component" value="Unassembled WGS sequence"/>
</dbReference>
<comment type="caution">
    <text evidence="3">The sequence shown here is derived from an EMBL/GenBank/DDBJ whole genome shotgun (WGS) entry which is preliminary data.</text>
</comment>
<evidence type="ECO:0000256" key="1">
    <source>
        <dbReference type="SAM" id="MobiDB-lite"/>
    </source>
</evidence>
<dbReference type="InterPro" id="IPR045079">
    <property type="entry name" value="Oxoprolinase-like"/>
</dbReference>
<accession>A0ABQ6Y232</accession>
<feature type="region of interest" description="Disordered" evidence="1">
    <location>
        <begin position="524"/>
        <end position="546"/>
    </location>
</feature>
<sequence length="546" mass="58026">SGVRRPASGLWHTACSLSANPILSMNPVQLSIFANRLAGICDEMGALLRASALSPNIKDRLDLSCALFDAAGQLCAQAAHIPVHLGSMAYAMADLVEQRDWADGDLLVVNDPYLGGTHLPDVTVVAPVLVADELIGFAVTRAHHANIGAHSPGSMPVSRTLEEEGLVIAPQWLKRRGDWQLPLCRRLAGLDGPGPLPVDVPRFADFAAQASSCLAGARRLAELAGERGTAWVATAMEALNLYGERRMRQRLAMLRDGVYRFRDWMDDDGQGHRDIAIAVTLTVAGERAHLDFGDSAGQVDGNINCPLSVAAAAAYYCFRCLLPDDAPSCAGLFRPITLEAPEGSLVNARRPGAVAAGNVETSSRIVDVVLGALAQAEPEAIPAASQGTMNNLAMGEGGERPWDYYETMAGGTGGHALGPGVSAVHSHMTNTLNTPIESLEEHYPLRVWRYRLRRGSGGDGHHRGGDGIERELEFLAPARFTLLTERRYHPPWGLAGGADGAMGENRLNGAPLPAKVSAQANPGDRLLLASPGGGGYGPKDDHQGWR</sequence>
<evidence type="ECO:0000313" key="3">
    <source>
        <dbReference type="EMBL" id="KAF0801808.1"/>
    </source>
</evidence>
<dbReference type="EMBL" id="AQPF01000092">
    <property type="protein sequence ID" value="KAF0801808.1"/>
    <property type="molecule type" value="Genomic_DNA"/>
</dbReference>
<proteinExistence type="predicted"/>
<name>A0ABQ6Y232_9GAMM</name>
<organism evidence="3 4">
    <name type="scientific">Alcanivorax xiamenensis</name>
    <dbReference type="NCBI Taxonomy" id="1177156"/>
    <lineage>
        <taxon>Bacteria</taxon>
        <taxon>Pseudomonadati</taxon>
        <taxon>Pseudomonadota</taxon>
        <taxon>Gammaproteobacteria</taxon>
        <taxon>Oceanospirillales</taxon>
        <taxon>Alcanivoracaceae</taxon>
        <taxon>Alcanivorax</taxon>
    </lineage>
</organism>
<gene>
    <name evidence="3" type="ORF">A6D6_04237</name>
</gene>
<protein>
    <submittedName>
        <fullName evidence="3">N-methylhydantoinase B</fullName>
    </submittedName>
</protein>
<dbReference type="PANTHER" id="PTHR11365">
    <property type="entry name" value="5-OXOPROLINASE RELATED"/>
    <property type="match status" value="1"/>
</dbReference>
<evidence type="ECO:0000313" key="4">
    <source>
        <dbReference type="Proteomes" id="UP000771797"/>
    </source>
</evidence>
<keyword evidence="4" id="KW-1185">Reference proteome</keyword>
<evidence type="ECO:0000259" key="2">
    <source>
        <dbReference type="Pfam" id="PF02538"/>
    </source>
</evidence>
<feature type="domain" description="Hydantoinase B/oxoprolinase" evidence="2">
    <location>
        <begin position="26"/>
        <end position="538"/>
    </location>
</feature>
<dbReference type="PANTHER" id="PTHR11365:SF23">
    <property type="entry name" value="HYPOTHETICAL 5-OXOPROLINASE (EUROFUNG)-RELATED"/>
    <property type="match status" value="1"/>
</dbReference>
<feature type="non-terminal residue" evidence="3">
    <location>
        <position position="1"/>
    </location>
</feature>
<dbReference type="Pfam" id="PF02538">
    <property type="entry name" value="Hydantoinase_B"/>
    <property type="match status" value="1"/>
</dbReference>
<reference evidence="3 4" key="1">
    <citation type="submission" date="2012-09" db="EMBL/GenBank/DDBJ databases">
        <title>Genome Sequence of alkane-degrading Bacterium Alcanivorax sp. 6-D-6.</title>
        <authorList>
            <person name="Lai Q."/>
            <person name="Shao Z."/>
        </authorList>
    </citation>
    <scope>NUCLEOTIDE SEQUENCE [LARGE SCALE GENOMIC DNA]</scope>
    <source>
        <strain evidence="3 4">6-D-6</strain>
    </source>
</reference>
<dbReference type="InterPro" id="IPR003692">
    <property type="entry name" value="Hydantoinase_B"/>
</dbReference>